<sequence length="86" mass="10065">MNYAAMENVLHYWRQNQPCGTTFQWMDSTTCTQTSRAADEEEEEEEEEVALYHDCCGNNNNTNRLLSTLEDLRSQDQMSHLPEEDD</sequence>
<comment type="caution">
    <text evidence="1">The sequence shown here is derived from an EMBL/GenBank/DDBJ whole genome shotgun (WGS) entry which is preliminary data.</text>
</comment>
<accession>A0AAN8HL74</accession>
<protein>
    <submittedName>
        <fullName evidence="1">Uncharacterized protein</fullName>
    </submittedName>
</protein>
<organism evidence="1 2">
    <name type="scientific">Champsocephalus gunnari</name>
    <name type="common">Mackerel icefish</name>
    <dbReference type="NCBI Taxonomy" id="52237"/>
    <lineage>
        <taxon>Eukaryota</taxon>
        <taxon>Metazoa</taxon>
        <taxon>Chordata</taxon>
        <taxon>Craniata</taxon>
        <taxon>Vertebrata</taxon>
        <taxon>Euteleostomi</taxon>
        <taxon>Actinopterygii</taxon>
        <taxon>Neopterygii</taxon>
        <taxon>Teleostei</taxon>
        <taxon>Neoteleostei</taxon>
        <taxon>Acanthomorphata</taxon>
        <taxon>Eupercaria</taxon>
        <taxon>Perciformes</taxon>
        <taxon>Notothenioidei</taxon>
        <taxon>Channichthyidae</taxon>
        <taxon>Champsocephalus</taxon>
    </lineage>
</organism>
<keyword evidence="2" id="KW-1185">Reference proteome</keyword>
<name>A0AAN8HL74_CHAGU</name>
<proteinExistence type="predicted"/>
<evidence type="ECO:0000313" key="1">
    <source>
        <dbReference type="EMBL" id="KAK5919567.1"/>
    </source>
</evidence>
<reference evidence="1 2" key="1">
    <citation type="journal article" date="2023" name="Mol. Biol. Evol.">
        <title>Genomics of Secondarily Temperate Adaptation in the Only Non-Antarctic Icefish.</title>
        <authorList>
            <person name="Rivera-Colon A.G."/>
            <person name="Rayamajhi N."/>
            <person name="Minhas B.F."/>
            <person name="Madrigal G."/>
            <person name="Bilyk K.T."/>
            <person name="Yoon V."/>
            <person name="Hune M."/>
            <person name="Gregory S."/>
            <person name="Cheng C.H.C."/>
            <person name="Catchen J.M."/>
        </authorList>
    </citation>
    <scope>NUCLEOTIDE SEQUENCE [LARGE SCALE GENOMIC DNA]</scope>
    <source>
        <tissue evidence="1">White muscle</tissue>
    </source>
</reference>
<evidence type="ECO:0000313" key="2">
    <source>
        <dbReference type="Proteomes" id="UP001331515"/>
    </source>
</evidence>
<dbReference type="Proteomes" id="UP001331515">
    <property type="component" value="Unassembled WGS sequence"/>
</dbReference>
<dbReference type="EMBL" id="JAURVH010001524">
    <property type="protein sequence ID" value="KAK5919567.1"/>
    <property type="molecule type" value="Genomic_DNA"/>
</dbReference>
<gene>
    <name evidence="1" type="ORF">CgunFtcFv8_023447</name>
</gene>
<dbReference type="AlphaFoldDB" id="A0AAN8HL74"/>